<sequence length="428" mass="50102">MSIIKLNLSSILEILLQTYKKDFLFIVNGKEYKTSRLVADLLSPIICKLHFSDPTASTFTITTQNNGNFLNILELVSSKAITFTDDEIPYLSEIIKILGNNYIEYEYKPTDISVENVLKLLQFHEQNPTFFYNQILREIEFASSHFTELFENRVEEIKKLSIDTFEKILKNDHLILKNEDQLLKIINTLYSENSKYSILYETVLFSNVSAESMKEFVTIFDMNEMTFDLWEGLSKRLCEELKNNKNNDQNRYKKIEGTLFEYKENEAVEGIFNYFQKKTNGKIEDEINFTASSVCNNSYDPRYVASFTDDKGFESNNVPNSWICFDFKMNRVNLTHYTIRTYNMGPNNQHPKNWVIEGSNDLNDWEMIDEENNCPLLNGANIVHTFAVNNPIAEYFKYIRMRTTGKSWQKDNFLAFKSFEIYGSLIKS</sequence>
<comment type="caution">
    <text evidence="2">The sequence shown here is derived from an EMBL/GenBank/DDBJ whole genome shotgun (WGS) entry which is preliminary data.</text>
</comment>
<name>A0ABR2L6A8_9EUKA</name>
<dbReference type="EMBL" id="JAPFFF010000001">
    <property type="protein sequence ID" value="KAK8898307.1"/>
    <property type="molecule type" value="Genomic_DNA"/>
</dbReference>
<feature type="domain" description="F5/8 type C" evidence="1">
    <location>
        <begin position="289"/>
        <end position="408"/>
    </location>
</feature>
<dbReference type="Gene3D" id="2.60.120.260">
    <property type="entry name" value="Galactose-binding domain-like"/>
    <property type="match status" value="1"/>
</dbReference>
<dbReference type="SUPFAM" id="SSF49785">
    <property type="entry name" value="Galactose-binding domain-like"/>
    <property type="match status" value="1"/>
</dbReference>
<protein>
    <recommendedName>
        <fullName evidence="1">F5/8 type C domain-containing protein</fullName>
    </recommendedName>
</protein>
<dbReference type="InterPro" id="IPR008979">
    <property type="entry name" value="Galactose-bd-like_sf"/>
</dbReference>
<organism evidence="2 3">
    <name type="scientific">Tritrichomonas musculus</name>
    <dbReference type="NCBI Taxonomy" id="1915356"/>
    <lineage>
        <taxon>Eukaryota</taxon>
        <taxon>Metamonada</taxon>
        <taxon>Parabasalia</taxon>
        <taxon>Tritrichomonadida</taxon>
        <taxon>Tritrichomonadidae</taxon>
        <taxon>Tritrichomonas</taxon>
    </lineage>
</organism>
<gene>
    <name evidence="2" type="ORF">M9Y10_000590</name>
</gene>
<reference evidence="2 3" key="1">
    <citation type="submission" date="2024-04" db="EMBL/GenBank/DDBJ databases">
        <title>Tritrichomonas musculus Genome.</title>
        <authorList>
            <person name="Alves-Ferreira E."/>
            <person name="Grigg M."/>
            <person name="Lorenzi H."/>
            <person name="Galac M."/>
        </authorList>
    </citation>
    <scope>NUCLEOTIDE SEQUENCE [LARGE SCALE GENOMIC DNA]</scope>
    <source>
        <strain evidence="2 3">EAF2021</strain>
    </source>
</reference>
<evidence type="ECO:0000313" key="3">
    <source>
        <dbReference type="Proteomes" id="UP001470230"/>
    </source>
</evidence>
<evidence type="ECO:0000313" key="2">
    <source>
        <dbReference type="EMBL" id="KAK8898307.1"/>
    </source>
</evidence>
<evidence type="ECO:0000259" key="1">
    <source>
        <dbReference type="Pfam" id="PF00754"/>
    </source>
</evidence>
<dbReference type="Proteomes" id="UP001470230">
    <property type="component" value="Unassembled WGS sequence"/>
</dbReference>
<dbReference type="InterPro" id="IPR000421">
    <property type="entry name" value="FA58C"/>
</dbReference>
<keyword evidence="3" id="KW-1185">Reference proteome</keyword>
<proteinExistence type="predicted"/>
<accession>A0ABR2L6A8</accession>
<dbReference type="Pfam" id="PF00754">
    <property type="entry name" value="F5_F8_type_C"/>
    <property type="match status" value="1"/>
</dbReference>